<gene>
    <name evidence="2" type="ORF">SAMN05661086_02597</name>
</gene>
<dbReference type="PROSITE" id="PS51257">
    <property type="entry name" value="PROKAR_LIPOPROTEIN"/>
    <property type="match status" value="1"/>
</dbReference>
<name>A0A1I6KRQ8_9FIRM</name>
<keyword evidence="3" id="KW-1185">Reference proteome</keyword>
<protein>
    <recommendedName>
        <fullName evidence="4">Lipoprotein</fullName>
    </recommendedName>
</protein>
<dbReference type="EMBL" id="FOYZ01000010">
    <property type="protein sequence ID" value="SFR93600.1"/>
    <property type="molecule type" value="Genomic_DNA"/>
</dbReference>
<organism evidence="2 3">
    <name type="scientific">Anaeromicropila populeti</name>
    <dbReference type="NCBI Taxonomy" id="37658"/>
    <lineage>
        <taxon>Bacteria</taxon>
        <taxon>Bacillati</taxon>
        <taxon>Bacillota</taxon>
        <taxon>Clostridia</taxon>
        <taxon>Lachnospirales</taxon>
        <taxon>Lachnospiraceae</taxon>
        <taxon>Anaeromicropila</taxon>
    </lineage>
</organism>
<keyword evidence="1" id="KW-0812">Transmembrane</keyword>
<evidence type="ECO:0000313" key="2">
    <source>
        <dbReference type="EMBL" id="SFR93600.1"/>
    </source>
</evidence>
<dbReference type="OrthoDB" id="4030632at2"/>
<reference evidence="2 3" key="1">
    <citation type="submission" date="2016-10" db="EMBL/GenBank/DDBJ databases">
        <authorList>
            <person name="de Groot N.N."/>
        </authorList>
    </citation>
    <scope>NUCLEOTIDE SEQUENCE [LARGE SCALE GENOMIC DNA]</scope>
    <source>
        <strain evidence="2 3">743A</strain>
    </source>
</reference>
<keyword evidence="1" id="KW-1133">Transmembrane helix</keyword>
<feature type="transmembrane region" description="Helical" evidence="1">
    <location>
        <begin position="7"/>
        <end position="25"/>
    </location>
</feature>
<evidence type="ECO:0008006" key="4">
    <source>
        <dbReference type="Google" id="ProtNLM"/>
    </source>
</evidence>
<dbReference type="Proteomes" id="UP000199659">
    <property type="component" value="Unassembled WGS sequence"/>
</dbReference>
<proteinExistence type="predicted"/>
<sequence>MKRIVKIITVIGVGIVLLSACNYINKKNSKFPSDFYMGIILTTEQKQSSFLYFYDSELKLAGTKKIPYGNVGSTFIRPESRNQYLYVNAAGLMGEKNLGLSLEINLESGKTNQYNHKLVGPSDCAESDDYIFVCNNLNKVSHIVRCTKGTKEIKEFKKEVSCINTILCYENQLIAFAQNYGTSVNSYIYLLDYELNLLKTIDITSLGIGTYNTCIENDRLYFNIISDVSDNPNHCIGVLSLADYSLSRLEIPEKDSFDIQVYDGKLYSSGFSKNNNGSITLYDFDSNQYKTYQFDHPVNCFYINQGCLFIVENSKIYEYQIEEDGFTKIKEQDVPSPDGEECFYFISGAFFK</sequence>
<accession>A0A1I6KRQ8</accession>
<dbReference type="SUPFAM" id="SSF63829">
    <property type="entry name" value="Calcium-dependent phosphotriesterase"/>
    <property type="match status" value="1"/>
</dbReference>
<dbReference type="STRING" id="37658.SAMN05661086_02597"/>
<evidence type="ECO:0000256" key="1">
    <source>
        <dbReference type="SAM" id="Phobius"/>
    </source>
</evidence>
<dbReference type="AlphaFoldDB" id="A0A1I6KRQ8"/>
<evidence type="ECO:0000313" key="3">
    <source>
        <dbReference type="Proteomes" id="UP000199659"/>
    </source>
</evidence>
<dbReference type="RefSeq" id="WP_092561464.1">
    <property type="nucleotide sequence ID" value="NZ_FOYZ01000010.1"/>
</dbReference>
<keyword evidence="1" id="KW-0472">Membrane</keyword>